<evidence type="ECO:0000313" key="1">
    <source>
        <dbReference type="EMBL" id="MFD0856883.1"/>
    </source>
</evidence>
<dbReference type="EMBL" id="JBHTIR010004289">
    <property type="protein sequence ID" value="MFD0856883.1"/>
    <property type="molecule type" value="Genomic_DNA"/>
</dbReference>
<accession>A0ABW3CR36</accession>
<keyword evidence="2" id="KW-1185">Reference proteome</keyword>
<dbReference type="InterPro" id="IPR046214">
    <property type="entry name" value="DUF6247"/>
</dbReference>
<protein>
    <submittedName>
        <fullName evidence="1">DUF6247 family protein</fullName>
    </submittedName>
</protein>
<evidence type="ECO:0000313" key="2">
    <source>
        <dbReference type="Proteomes" id="UP001597083"/>
    </source>
</evidence>
<dbReference type="Proteomes" id="UP001597083">
    <property type="component" value="Unassembled WGS sequence"/>
</dbReference>
<sequence length="130" mass="14648">MSAQPVHEEPDPQDPAVILGLLPERERATFRREYRKRVLAAADDMSGYRDLQAFLHRWALRARLLEQRLREEPDYYETLAHEAAAIRAGTVTTVPIEEALAEALGISADEAEALWTEKVAAARAARQNRA</sequence>
<organism evidence="1 2">
    <name type="scientific">Actinomadura adrarensis</name>
    <dbReference type="NCBI Taxonomy" id="1819600"/>
    <lineage>
        <taxon>Bacteria</taxon>
        <taxon>Bacillati</taxon>
        <taxon>Actinomycetota</taxon>
        <taxon>Actinomycetes</taxon>
        <taxon>Streptosporangiales</taxon>
        <taxon>Thermomonosporaceae</taxon>
        <taxon>Actinomadura</taxon>
    </lineage>
</organism>
<dbReference type="Pfam" id="PF19760">
    <property type="entry name" value="DUF6247"/>
    <property type="match status" value="1"/>
</dbReference>
<name>A0ABW3CR36_9ACTN</name>
<reference evidence="2" key="1">
    <citation type="journal article" date="2019" name="Int. J. Syst. Evol. Microbiol.">
        <title>The Global Catalogue of Microorganisms (GCM) 10K type strain sequencing project: providing services to taxonomists for standard genome sequencing and annotation.</title>
        <authorList>
            <consortium name="The Broad Institute Genomics Platform"/>
            <consortium name="The Broad Institute Genome Sequencing Center for Infectious Disease"/>
            <person name="Wu L."/>
            <person name="Ma J."/>
        </authorList>
    </citation>
    <scope>NUCLEOTIDE SEQUENCE [LARGE SCALE GENOMIC DNA]</scope>
    <source>
        <strain evidence="2">JCM 31696</strain>
    </source>
</reference>
<gene>
    <name evidence="1" type="ORF">ACFQ07_31915</name>
</gene>
<proteinExistence type="predicted"/>
<comment type="caution">
    <text evidence="1">The sequence shown here is derived from an EMBL/GenBank/DDBJ whole genome shotgun (WGS) entry which is preliminary data.</text>
</comment>